<evidence type="ECO:0000256" key="1">
    <source>
        <dbReference type="SAM" id="SignalP"/>
    </source>
</evidence>
<evidence type="ECO:0008006" key="4">
    <source>
        <dbReference type="Google" id="ProtNLM"/>
    </source>
</evidence>
<dbReference type="PROSITE" id="PS51257">
    <property type="entry name" value="PROKAR_LIPOPROTEIN"/>
    <property type="match status" value="1"/>
</dbReference>
<dbReference type="OrthoDB" id="387750at2"/>
<sequence length="638" mass="73287">MKALLNLLAGFGIVASATTTVIACGTKKDEDKNPSKPNEDISELIKELKTKASDIISSHINSKKDKLLGLVNDGVQYNFFNRENIEKYGKSTDISTYSTKEEMTEEIKENIAKDFSNILNTSDLEKQLNDISKTSDKYDVILWNGSVVDSIDFDKSSIDIKYTNKDWQQEQLTKANDDYFLSSTIIKINIAIQYKNEDGIKENFTTTTPLSFTYTNDKTIVEIIKNIQTNIKKDFLATDSKYSWLDYKNSALNISQNKTYEMFDLFNENKRMQALKKIYTSDEFKTDFSSFIKSKYLNNININLEYEDNKVNFKSNTVTKKIETTKHDYFLDKQNSEEYSAITKAVMEKIQQYGDQIAFKDYGTKQVNNAIYSLLNKNLKGMLSNYQTDFSKFLTANSYEGNYKKTNSFMHGNVLLEGLLMRINENYVLPINAFELSYSASIDNSESSDNNNDTMIKDTSLGNAIYFNVIKGLESFQNVFDTREPTILNNSGSKQFRTPFAFSGKVRDGQIEENIWDKLKNSDGSFVWNLNESLSLNYKNQINFRDKLLEEGYQSTFRLATTNFNSNNSINDIEKWYGIYSDLEVTDQGYKETRLFSGFTSRTTALAIKMNFIYIAFVCEQYKADSSLQSIFIERSKG</sequence>
<protein>
    <recommendedName>
        <fullName evidence="4">Lipoprotein</fullName>
    </recommendedName>
</protein>
<evidence type="ECO:0000313" key="3">
    <source>
        <dbReference type="Proteomes" id="UP000231823"/>
    </source>
</evidence>
<dbReference type="Proteomes" id="UP000231823">
    <property type="component" value="Chromosome"/>
</dbReference>
<gene>
    <name evidence="2" type="ORF">SFLOR_v1c06570</name>
</gene>
<keyword evidence="1" id="KW-0732">Signal</keyword>
<keyword evidence="3" id="KW-1185">Reference proteome</keyword>
<accession>A0A2K8SE17</accession>
<feature type="chain" id="PRO_5014927287" description="Lipoprotein" evidence="1">
    <location>
        <begin position="18"/>
        <end position="638"/>
    </location>
</feature>
<dbReference type="AlphaFoldDB" id="A0A2K8SE17"/>
<feature type="signal peptide" evidence="1">
    <location>
        <begin position="1"/>
        <end position="17"/>
    </location>
</feature>
<organism evidence="2 3">
    <name type="scientific">Spiroplasma floricola 23-6</name>
    <dbReference type="NCBI Taxonomy" id="1336749"/>
    <lineage>
        <taxon>Bacteria</taxon>
        <taxon>Bacillati</taxon>
        <taxon>Mycoplasmatota</taxon>
        <taxon>Mollicutes</taxon>
        <taxon>Entomoplasmatales</taxon>
        <taxon>Spiroplasmataceae</taxon>
        <taxon>Spiroplasma</taxon>
    </lineage>
</organism>
<reference evidence="2 3" key="1">
    <citation type="submission" date="2017-12" db="EMBL/GenBank/DDBJ databases">
        <title>Complete genome sequence of Spiroplasma floricola 23-6 (ATCC 29989).</title>
        <authorList>
            <person name="Tsai Y.-M."/>
            <person name="Wu P.-S."/>
            <person name="Lo W.-S."/>
            <person name="Kuo C.-H."/>
        </authorList>
    </citation>
    <scope>NUCLEOTIDE SEQUENCE [LARGE SCALE GENOMIC DNA]</scope>
    <source>
        <strain evidence="2 3">23-6</strain>
    </source>
</reference>
<dbReference type="EMBL" id="CP025057">
    <property type="protein sequence ID" value="AUB31707.1"/>
    <property type="molecule type" value="Genomic_DNA"/>
</dbReference>
<name>A0A2K8SE17_9MOLU</name>
<dbReference type="KEGG" id="sfz:SFLOR_v1c06570"/>
<proteinExistence type="predicted"/>
<evidence type="ECO:0000313" key="2">
    <source>
        <dbReference type="EMBL" id="AUB31707.1"/>
    </source>
</evidence>
<dbReference type="RefSeq" id="WP_100916682.1">
    <property type="nucleotide sequence ID" value="NZ_CP025057.1"/>
</dbReference>